<organism evidence="2 3">
    <name type="scientific">Natrialba magadii (strain ATCC 43099 / DSM 3394 / CCM 3739 / CIP 104546 / IAM 13178 / JCM 8861 / NBRC 102185 / NCIMB 2190 / MS3)</name>
    <name type="common">Natronobacterium magadii</name>
    <dbReference type="NCBI Taxonomy" id="547559"/>
    <lineage>
        <taxon>Archaea</taxon>
        <taxon>Methanobacteriati</taxon>
        <taxon>Methanobacteriota</taxon>
        <taxon>Stenosarchaea group</taxon>
        <taxon>Halobacteria</taxon>
        <taxon>Halobacteriales</taxon>
        <taxon>Natrialbaceae</taxon>
        <taxon>Natrialba</taxon>
    </lineage>
</organism>
<feature type="compositionally biased region" description="Basic and acidic residues" evidence="1">
    <location>
        <begin position="14"/>
        <end position="41"/>
    </location>
</feature>
<protein>
    <submittedName>
        <fullName evidence="2">Uncharacterized protein</fullName>
    </submittedName>
</protein>
<proteinExistence type="predicted"/>
<evidence type="ECO:0000313" key="2">
    <source>
        <dbReference type="EMBL" id="ELY32411.1"/>
    </source>
</evidence>
<evidence type="ECO:0000256" key="1">
    <source>
        <dbReference type="SAM" id="MobiDB-lite"/>
    </source>
</evidence>
<dbReference type="Proteomes" id="UP000011543">
    <property type="component" value="Unassembled WGS sequence"/>
</dbReference>
<comment type="caution">
    <text evidence="2">The sequence shown here is derived from an EMBL/GenBank/DDBJ whole genome shotgun (WGS) entry which is preliminary data.</text>
</comment>
<dbReference type="PATRIC" id="fig|547559.17.peg.750"/>
<dbReference type="GeneID" id="58983584"/>
<dbReference type="EMBL" id="AOHS01000016">
    <property type="protein sequence ID" value="ELY32411.1"/>
    <property type="molecule type" value="Genomic_DNA"/>
</dbReference>
<reference evidence="2 3" key="1">
    <citation type="journal article" date="2014" name="PLoS Genet.">
        <title>Phylogenetically driven sequencing of extremely halophilic archaea reveals strategies for static and dynamic osmo-response.</title>
        <authorList>
            <person name="Becker E.A."/>
            <person name="Seitzer P.M."/>
            <person name="Tritt A."/>
            <person name="Larsen D."/>
            <person name="Krusor M."/>
            <person name="Yao A.I."/>
            <person name="Wu D."/>
            <person name="Madern D."/>
            <person name="Eisen J.A."/>
            <person name="Darling A.E."/>
            <person name="Facciotti M.T."/>
        </authorList>
    </citation>
    <scope>NUCLEOTIDE SEQUENCE [LARGE SCALE GENOMIC DNA]</scope>
    <source>
        <strain evidence="3">ATCC 43099 / DSM 3394 / CCM 3739 / CIP 104546 / IAM 13178 / JCM 8861 / NBRC 102185 / NCIMB 2190 / MS3</strain>
    </source>
</reference>
<dbReference type="RefSeq" id="WP_004214354.1">
    <property type="nucleotide sequence ID" value="NC_013923.1"/>
</dbReference>
<name>L9V612_NATMM</name>
<evidence type="ECO:0000313" key="3">
    <source>
        <dbReference type="Proteomes" id="UP000011543"/>
    </source>
</evidence>
<sequence length="50" mass="5373">MGTSMITTTTTEPIRADHKGTESDDSDRSAAETNAESKAESNHYSSEAPR</sequence>
<dbReference type="AlphaFoldDB" id="L9V612"/>
<accession>L9V612</accession>
<feature type="region of interest" description="Disordered" evidence="1">
    <location>
        <begin position="1"/>
        <end position="50"/>
    </location>
</feature>
<gene>
    <name evidence="2" type="ORF">C500_03939</name>
</gene>